<gene>
    <name evidence="1" type="ORF">A2V47_02960</name>
</gene>
<dbReference type="AlphaFoldDB" id="A0A1F5AGH5"/>
<reference evidence="1 2" key="1">
    <citation type="journal article" date="2016" name="Nat. Commun.">
        <title>Thousands of microbial genomes shed light on interconnected biogeochemical processes in an aquifer system.</title>
        <authorList>
            <person name="Anantharaman K."/>
            <person name="Brown C.T."/>
            <person name="Hug L.A."/>
            <person name="Sharon I."/>
            <person name="Castelle C.J."/>
            <person name="Probst A.J."/>
            <person name="Thomas B.C."/>
            <person name="Singh A."/>
            <person name="Wilkins M.J."/>
            <person name="Karaoz U."/>
            <person name="Brodie E.L."/>
            <person name="Williams K.H."/>
            <person name="Hubbard S.S."/>
            <person name="Banfield J.F."/>
        </authorList>
    </citation>
    <scope>NUCLEOTIDE SEQUENCE [LARGE SCALE GENOMIC DNA]</scope>
</reference>
<accession>A0A1F5AGH5</accession>
<protein>
    <submittedName>
        <fullName evidence="1">Transcriptional regulator</fullName>
    </submittedName>
</protein>
<organism evidence="1 2">
    <name type="scientific">Candidatus Sediminicultor quintus</name>
    <dbReference type="NCBI Taxonomy" id="1797291"/>
    <lineage>
        <taxon>Bacteria</taxon>
        <taxon>Pseudomonadati</taxon>
        <taxon>Atribacterota</taxon>
        <taxon>Candidatus Phoenicimicrobiia</taxon>
        <taxon>Candidatus Pheonicimicrobiales</taxon>
        <taxon>Candidatus Phoenicimicrobiaceae</taxon>
        <taxon>Candidatus Sediminicultor</taxon>
    </lineage>
</organism>
<evidence type="ECO:0000313" key="1">
    <source>
        <dbReference type="EMBL" id="OGD17583.1"/>
    </source>
</evidence>
<dbReference type="InterPro" id="IPR043129">
    <property type="entry name" value="ATPase_NBD"/>
</dbReference>
<dbReference type="EMBL" id="MEYH01000002">
    <property type="protein sequence ID" value="OGD17583.1"/>
    <property type="molecule type" value="Genomic_DNA"/>
</dbReference>
<name>A0A1F5AGH5_9BACT</name>
<dbReference type="SUPFAM" id="SSF53067">
    <property type="entry name" value="Actin-like ATPase domain"/>
    <property type="match status" value="1"/>
</dbReference>
<proteinExistence type="predicted"/>
<evidence type="ECO:0000313" key="2">
    <source>
        <dbReference type="Proteomes" id="UP000177701"/>
    </source>
</evidence>
<comment type="caution">
    <text evidence="1">The sequence shown here is derived from an EMBL/GenBank/DDBJ whole genome shotgun (WGS) entry which is preliminary data.</text>
</comment>
<sequence>MANDLISLMKPKIDFIIDEKLYPAVLWNHSFLNAVHNSKKSVPLYIALQRGDDSISTSESRVFFQESKYNSLNYFYVERLVKTLLWIYGGNKIIIDGPKEIVKYIQKLYSQKGKRFFDANFMSNIYEKPFSIVACNAEQVVPVKEKSIPLNRQLKGCRIGFDLGASDRKVSAVIDGKVVFSEEVVWNPSVQTNPNYHYHEIMSMLHRAAARMPRIDAIGGSSAGVYINNRVMSASIFRGISPDLFEKRVKNIFLDIQKEWDVPFKVINDGEVTALAGSMSLKVNAVLGIAMGSSEAGGYVDRKGNITTQLNELAFVPIDFNEQAPIDVWSKDYGCGVQYLSQVAVIRLAERAGIIFSEKQTPAEKLKFVQELLTKGDNRAVKIFETIGVYLGYAIAHYADFYDIEHILILGRVTSGEGGPIILQKAIQVLQEEFVELFNKISIHLPDESMRRVGQSIAAASLPLANSEG</sequence>
<dbReference type="Gene3D" id="3.30.420.40">
    <property type="match status" value="2"/>
</dbReference>
<dbReference type="InterPro" id="IPR000600">
    <property type="entry name" value="ROK"/>
</dbReference>
<dbReference type="Proteomes" id="UP000177701">
    <property type="component" value="Unassembled WGS sequence"/>
</dbReference>
<dbReference type="Pfam" id="PF00480">
    <property type="entry name" value="ROK"/>
    <property type="match status" value="1"/>
</dbReference>
<dbReference type="STRING" id="1797291.A2V47_02960"/>